<dbReference type="InterPro" id="IPR000718">
    <property type="entry name" value="Peptidase_M13"/>
</dbReference>
<keyword evidence="4" id="KW-0479">Metal-binding</keyword>
<dbReference type="Proteomes" id="UP000285301">
    <property type="component" value="Unassembled WGS sequence"/>
</dbReference>
<dbReference type="InterPro" id="IPR008753">
    <property type="entry name" value="Peptidase_M13_N"/>
</dbReference>
<dbReference type="Gene3D" id="1.10.1380.10">
    <property type="entry name" value="Neutral endopeptidase , domain2"/>
    <property type="match status" value="2"/>
</dbReference>
<dbReference type="Pfam" id="PF01431">
    <property type="entry name" value="Peptidase_M13"/>
    <property type="match status" value="1"/>
</dbReference>
<dbReference type="SUPFAM" id="SSF55486">
    <property type="entry name" value="Metalloproteases ('zincins'), catalytic domain"/>
    <property type="match status" value="1"/>
</dbReference>
<evidence type="ECO:0000256" key="3">
    <source>
        <dbReference type="ARBA" id="ARBA00022670"/>
    </source>
</evidence>
<protein>
    <submittedName>
        <fullName evidence="10">Uncharacterized protein</fullName>
    </submittedName>
</protein>
<dbReference type="OrthoDB" id="6475849at2759"/>
<evidence type="ECO:0000256" key="1">
    <source>
        <dbReference type="ARBA" id="ARBA00001947"/>
    </source>
</evidence>
<dbReference type="PROSITE" id="PS51885">
    <property type="entry name" value="NEPRILYSIN"/>
    <property type="match status" value="1"/>
</dbReference>
<comment type="similarity">
    <text evidence="2">Belongs to the peptidase M13 family.</text>
</comment>
<dbReference type="InterPro" id="IPR024079">
    <property type="entry name" value="MetalloPept_cat_dom_sf"/>
</dbReference>
<feature type="domain" description="Peptidase M13 C-terminal" evidence="8">
    <location>
        <begin position="363"/>
        <end position="569"/>
    </location>
</feature>
<dbReference type="CDD" id="cd08662">
    <property type="entry name" value="M13"/>
    <property type="match status" value="1"/>
</dbReference>
<dbReference type="GO" id="GO:0005886">
    <property type="term" value="C:plasma membrane"/>
    <property type="evidence" value="ECO:0007669"/>
    <property type="project" value="TreeGrafter"/>
</dbReference>
<evidence type="ECO:0000256" key="4">
    <source>
        <dbReference type="ARBA" id="ARBA00022723"/>
    </source>
</evidence>
<dbReference type="InterPro" id="IPR018497">
    <property type="entry name" value="Peptidase_M13_C"/>
</dbReference>
<feature type="domain" description="Peptidase M13 N-terminal" evidence="9">
    <location>
        <begin position="33"/>
        <end position="221"/>
    </location>
</feature>
<evidence type="ECO:0000256" key="6">
    <source>
        <dbReference type="ARBA" id="ARBA00022833"/>
    </source>
</evidence>
<sequence length="572" mass="67196">MKDNNNTCYTDDCIAIEKAGGFPMISSDWNDEEYNWVDAYIYTDINFKEIEPFFEYYVQLRRNIAPITSPKRSFVGSYSSENEKIKIEDKLREKIKARVRRLKTDLSEDQLNNDIDDLIRLEYEIIALSRKGKVGGSREENMTLAEMSANYPNVPWLKILQTVFKTVDIEIDENDRVFPDNKYYLKNIGELLNNQTKRTLANYIGWKIIYKFGAKAIYEFQKQDVEKIYLYMKKYLKDEGIDDLYGFLSQLKTSLNYSLEQADWMDNETRSKAQFKLEKMVGILGLPENIYTIEQLDKTFEQTGWISNENFVKNYRKMMEFHGKNKLRSLHGYKRGFFLQMFNFENNLIFLNSFRMPLTFVDAFYIPYSNRIALMVGILQPPMYHHKAPLSANFGGIASTMGHEITHGFDYLGSQYDYRGEKKNWWNEKTLKIYKERIQCFIDQYSNVTEPVTGKKVDGKMTVSDNVADNGGLRLAFDAYKEYSRIKHPEKNLKLPFEMSEFSTEQLFFIFAANLYCHNYNNETITNYLKYEAHSPNSIRVNVPMQNSENFAKAFNCKPGSPMNPENKCVLW</sequence>
<evidence type="ECO:0000256" key="2">
    <source>
        <dbReference type="ARBA" id="ARBA00007357"/>
    </source>
</evidence>
<dbReference type="InterPro" id="IPR042089">
    <property type="entry name" value="Peptidase_M13_dom_2"/>
</dbReference>
<dbReference type="Pfam" id="PF05649">
    <property type="entry name" value="Peptidase_M13_N"/>
    <property type="match status" value="1"/>
</dbReference>
<dbReference type="GO" id="GO:0016485">
    <property type="term" value="P:protein processing"/>
    <property type="evidence" value="ECO:0007669"/>
    <property type="project" value="TreeGrafter"/>
</dbReference>
<dbReference type="GO" id="GO:0046872">
    <property type="term" value="F:metal ion binding"/>
    <property type="evidence" value="ECO:0007669"/>
    <property type="project" value="UniProtKB-KW"/>
</dbReference>
<evidence type="ECO:0000313" key="11">
    <source>
        <dbReference type="Proteomes" id="UP000285301"/>
    </source>
</evidence>
<dbReference type="PANTHER" id="PTHR11733:SF167">
    <property type="entry name" value="FI17812P1-RELATED"/>
    <property type="match status" value="1"/>
</dbReference>
<evidence type="ECO:0000256" key="7">
    <source>
        <dbReference type="ARBA" id="ARBA00023049"/>
    </source>
</evidence>
<evidence type="ECO:0000259" key="9">
    <source>
        <dbReference type="Pfam" id="PF05649"/>
    </source>
</evidence>
<keyword evidence="11" id="KW-1185">Reference proteome</keyword>
<keyword evidence="3" id="KW-0645">Protease</keyword>
<evidence type="ECO:0000259" key="8">
    <source>
        <dbReference type="Pfam" id="PF01431"/>
    </source>
</evidence>
<dbReference type="EMBL" id="NCKU01004777">
    <property type="protein sequence ID" value="RWS05454.1"/>
    <property type="molecule type" value="Genomic_DNA"/>
</dbReference>
<comment type="caution">
    <text evidence="10">The sequence shown here is derived from an EMBL/GenBank/DDBJ whole genome shotgun (WGS) entry which is preliminary data.</text>
</comment>
<evidence type="ECO:0000256" key="5">
    <source>
        <dbReference type="ARBA" id="ARBA00022801"/>
    </source>
</evidence>
<accession>A0A3S3P595</accession>
<reference evidence="10 11" key="1">
    <citation type="journal article" date="2018" name="Gigascience">
        <title>Genomes of trombidid mites reveal novel predicted allergens and laterally-transferred genes associated with secondary metabolism.</title>
        <authorList>
            <person name="Dong X."/>
            <person name="Chaisiri K."/>
            <person name="Xia D."/>
            <person name="Armstrong S.D."/>
            <person name="Fang Y."/>
            <person name="Donnelly M.J."/>
            <person name="Kadowaki T."/>
            <person name="McGarry J.W."/>
            <person name="Darby A.C."/>
            <person name="Makepeace B.L."/>
        </authorList>
    </citation>
    <scope>NUCLEOTIDE SEQUENCE [LARGE SCALE GENOMIC DNA]</scope>
    <source>
        <strain evidence="10">UoL-WK</strain>
    </source>
</reference>
<gene>
    <name evidence="10" type="ORF">B4U79_07475</name>
</gene>
<dbReference type="PANTHER" id="PTHR11733">
    <property type="entry name" value="ZINC METALLOPROTEASE FAMILY M13 NEPRILYSIN-RELATED"/>
    <property type="match status" value="1"/>
</dbReference>
<dbReference type="PRINTS" id="PR00786">
    <property type="entry name" value="NEPRILYSIN"/>
</dbReference>
<dbReference type="Gene3D" id="3.40.390.10">
    <property type="entry name" value="Collagenase (Catalytic Domain)"/>
    <property type="match status" value="1"/>
</dbReference>
<keyword evidence="5" id="KW-0378">Hydrolase</keyword>
<keyword evidence="7" id="KW-0482">Metalloprotease</keyword>
<name>A0A3S3P595_9ACAR</name>
<proteinExistence type="inferred from homology"/>
<organism evidence="10 11">
    <name type="scientific">Dinothrombium tinctorium</name>
    <dbReference type="NCBI Taxonomy" id="1965070"/>
    <lineage>
        <taxon>Eukaryota</taxon>
        <taxon>Metazoa</taxon>
        <taxon>Ecdysozoa</taxon>
        <taxon>Arthropoda</taxon>
        <taxon>Chelicerata</taxon>
        <taxon>Arachnida</taxon>
        <taxon>Acari</taxon>
        <taxon>Acariformes</taxon>
        <taxon>Trombidiformes</taxon>
        <taxon>Prostigmata</taxon>
        <taxon>Anystina</taxon>
        <taxon>Parasitengona</taxon>
        <taxon>Trombidioidea</taxon>
        <taxon>Trombidiidae</taxon>
        <taxon>Dinothrombium</taxon>
    </lineage>
</organism>
<keyword evidence="6" id="KW-0862">Zinc</keyword>
<comment type="cofactor">
    <cofactor evidence="1">
        <name>Zn(2+)</name>
        <dbReference type="ChEBI" id="CHEBI:29105"/>
    </cofactor>
</comment>
<dbReference type="AlphaFoldDB" id="A0A3S3P595"/>
<dbReference type="GO" id="GO:0004222">
    <property type="term" value="F:metalloendopeptidase activity"/>
    <property type="evidence" value="ECO:0007669"/>
    <property type="project" value="InterPro"/>
</dbReference>
<evidence type="ECO:0000313" key="10">
    <source>
        <dbReference type="EMBL" id="RWS05454.1"/>
    </source>
</evidence>